<proteinExistence type="predicted"/>
<keyword evidence="2" id="KW-1185">Reference proteome</keyword>
<reference evidence="1" key="1">
    <citation type="submission" date="2022-03" db="EMBL/GenBank/DDBJ databases">
        <authorList>
            <person name="Martin H S."/>
        </authorList>
    </citation>
    <scope>NUCLEOTIDE SEQUENCE</scope>
</reference>
<dbReference type="Proteomes" id="UP000837857">
    <property type="component" value="Chromosome 14"/>
</dbReference>
<protein>
    <submittedName>
        <fullName evidence="1">Uncharacterized protein</fullName>
    </submittedName>
</protein>
<evidence type="ECO:0000313" key="1">
    <source>
        <dbReference type="EMBL" id="CAH2042553.1"/>
    </source>
</evidence>
<sequence length="106" mass="11491">MRGMMVPGKRGMAMGQDTEAVAVTVVVDGACTEAHIMALQTIEMKNGEGHQLMVNMRGAFVVLGHESQVLIVQDPGHHVVVHQIVTLMALQEEAVECLLQQGLFLK</sequence>
<gene>
    <name evidence="1" type="ORF">IPOD504_LOCUS3908</name>
</gene>
<feature type="non-terminal residue" evidence="1">
    <location>
        <position position="106"/>
    </location>
</feature>
<evidence type="ECO:0000313" key="2">
    <source>
        <dbReference type="Proteomes" id="UP000837857"/>
    </source>
</evidence>
<name>A0ABN8I0E9_9NEOP</name>
<organism evidence="1 2">
    <name type="scientific">Iphiclides podalirius</name>
    <name type="common">scarce swallowtail</name>
    <dbReference type="NCBI Taxonomy" id="110791"/>
    <lineage>
        <taxon>Eukaryota</taxon>
        <taxon>Metazoa</taxon>
        <taxon>Ecdysozoa</taxon>
        <taxon>Arthropoda</taxon>
        <taxon>Hexapoda</taxon>
        <taxon>Insecta</taxon>
        <taxon>Pterygota</taxon>
        <taxon>Neoptera</taxon>
        <taxon>Endopterygota</taxon>
        <taxon>Lepidoptera</taxon>
        <taxon>Glossata</taxon>
        <taxon>Ditrysia</taxon>
        <taxon>Papilionoidea</taxon>
        <taxon>Papilionidae</taxon>
        <taxon>Papilioninae</taxon>
        <taxon>Iphiclides</taxon>
    </lineage>
</organism>
<dbReference type="EMBL" id="OW152826">
    <property type="protein sequence ID" value="CAH2042553.1"/>
    <property type="molecule type" value="Genomic_DNA"/>
</dbReference>
<accession>A0ABN8I0E9</accession>